<dbReference type="PANTHER" id="PTHR43877:SF2">
    <property type="entry name" value="AMINOALKYLPHOSPHONATE N-ACETYLTRANSFERASE-RELATED"/>
    <property type="match status" value="1"/>
</dbReference>
<dbReference type="InterPro" id="IPR050832">
    <property type="entry name" value="Bact_Acetyltransf"/>
</dbReference>
<organism evidence="4 5">
    <name type="scientific">Flexivirga alba</name>
    <dbReference type="NCBI Taxonomy" id="702742"/>
    <lineage>
        <taxon>Bacteria</taxon>
        <taxon>Bacillati</taxon>
        <taxon>Actinomycetota</taxon>
        <taxon>Actinomycetes</taxon>
        <taxon>Micrococcales</taxon>
        <taxon>Dermacoccaceae</taxon>
        <taxon>Flexivirga</taxon>
    </lineage>
</organism>
<comment type="caution">
    <text evidence="4">The sequence shown here is derived from an EMBL/GenBank/DDBJ whole genome shotgun (WGS) entry which is preliminary data.</text>
</comment>
<dbReference type="SUPFAM" id="SSF55729">
    <property type="entry name" value="Acyl-CoA N-acyltransferases (Nat)"/>
    <property type="match status" value="1"/>
</dbReference>
<keyword evidence="2 4" id="KW-0012">Acyltransferase</keyword>
<dbReference type="RefSeq" id="WP_382400656.1">
    <property type="nucleotide sequence ID" value="NZ_JBHSWH010000001.1"/>
</dbReference>
<dbReference type="EMBL" id="JBHSWH010000001">
    <property type="protein sequence ID" value="MFC6705482.1"/>
    <property type="molecule type" value="Genomic_DNA"/>
</dbReference>
<evidence type="ECO:0000259" key="3">
    <source>
        <dbReference type="PROSITE" id="PS51186"/>
    </source>
</evidence>
<dbReference type="Gene3D" id="3.40.630.30">
    <property type="match status" value="1"/>
</dbReference>
<evidence type="ECO:0000256" key="1">
    <source>
        <dbReference type="ARBA" id="ARBA00022679"/>
    </source>
</evidence>
<dbReference type="EC" id="2.3.-.-" evidence="4"/>
<dbReference type="Pfam" id="PF00583">
    <property type="entry name" value="Acetyltransf_1"/>
    <property type="match status" value="1"/>
</dbReference>
<keyword evidence="5" id="KW-1185">Reference proteome</keyword>
<evidence type="ECO:0000313" key="5">
    <source>
        <dbReference type="Proteomes" id="UP001596298"/>
    </source>
</evidence>
<evidence type="ECO:0000313" key="4">
    <source>
        <dbReference type="EMBL" id="MFC6705482.1"/>
    </source>
</evidence>
<sequence>MGQLHELVFRKAIPADVPAIVALVESAYRGDSSRAGWTTEADLLRGQRTDAEQIAALLTSPDGVLLVALRDEQVIACCQLQKRGGRAYFGLFAVSPQTQGSGIGKQVIAYAERYAATEWSSRHIEMTVIRQRVDLIAFYERRGYRDTGIRSPFPYGDERFGIPQRDDLEFTLLEKDLASLG</sequence>
<dbReference type="Proteomes" id="UP001596298">
    <property type="component" value="Unassembled WGS sequence"/>
</dbReference>
<keyword evidence="1 4" id="KW-0808">Transferase</keyword>
<dbReference type="PROSITE" id="PS51186">
    <property type="entry name" value="GNAT"/>
    <property type="match status" value="1"/>
</dbReference>
<accession>A0ABW2AFE4</accession>
<dbReference type="InterPro" id="IPR016181">
    <property type="entry name" value="Acyl_CoA_acyltransferase"/>
</dbReference>
<reference evidence="5" key="1">
    <citation type="journal article" date="2019" name="Int. J. Syst. Evol. Microbiol.">
        <title>The Global Catalogue of Microorganisms (GCM) 10K type strain sequencing project: providing services to taxonomists for standard genome sequencing and annotation.</title>
        <authorList>
            <consortium name="The Broad Institute Genomics Platform"/>
            <consortium name="The Broad Institute Genome Sequencing Center for Infectious Disease"/>
            <person name="Wu L."/>
            <person name="Ma J."/>
        </authorList>
    </citation>
    <scope>NUCLEOTIDE SEQUENCE [LARGE SCALE GENOMIC DNA]</scope>
    <source>
        <strain evidence="5">CCUG 58127</strain>
    </source>
</reference>
<dbReference type="InterPro" id="IPR000182">
    <property type="entry name" value="GNAT_dom"/>
</dbReference>
<protein>
    <submittedName>
        <fullName evidence="4">GNAT family N-acetyltransferase</fullName>
        <ecNumber evidence="4">2.3.-.-</ecNumber>
    </submittedName>
</protein>
<proteinExistence type="predicted"/>
<dbReference type="GO" id="GO:0016746">
    <property type="term" value="F:acyltransferase activity"/>
    <property type="evidence" value="ECO:0007669"/>
    <property type="project" value="UniProtKB-KW"/>
</dbReference>
<gene>
    <name evidence="4" type="ORF">ACFQDH_09430</name>
</gene>
<evidence type="ECO:0000256" key="2">
    <source>
        <dbReference type="ARBA" id="ARBA00023315"/>
    </source>
</evidence>
<feature type="domain" description="N-acetyltransferase" evidence="3">
    <location>
        <begin position="7"/>
        <end position="169"/>
    </location>
</feature>
<name>A0ABW2AFE4_9MICO</name>
<dbReference type="CDD" id="cd04301">
    <property type="entry name" value="NAT_SF"/>
    <property type="match status" value="1"/>
</dbReference>
<dbReference type="PANTHER" id="PTHR43877">
    <property type="entry name" value="AMINOALKYLPHOSPHONATE N-ACETYLTRANSFERASE-RELATED-RELATED"/>
    <property type="match status" value="1"/>
</dbReference>